<dbReference type="PANTHER" id="PTHR43280:SF28">
    <property type="entry name" value="HTH-TYPE TRANSCRIPTIONAL ACTIVATOR RHAS"/>
    <property type="match status" value="1"/>
</dbReference>
<dbReference type="SUPFAM" id="SSF52172">
    <property type="entry name" value="CheY-like"/>
    <property type="match status" value="1"/>
</dbReference>
<comment type="function">
    <text evidence="5">May play the central regulatory role in sporulation. It may be an element of the effector pathway responsible for the activation of sporulation genes in response to nutritional stress. Spo0A may act in concert with spo0H (a sigma factor) to control the expression of some genes that are critical to the sporulation process.</text>
</comment>
<reference evidence="9 10" key="1">
    <citation type="submission" date="2018-05" db="EMBL/GenBank/DDBJ databases">
        <authorList>
            <person name="Goeker M."/>
            <person name="Huntemann M."/>
            <person name="Clum A."/>
            <person name="Pillay M."/>
            <person name="Palaniappan K."/>
            <person name="Varghese N."/>
            <person name="Mikhailova N."/>
            <person name="Stamatis D."/>
            <person name="Reddy T."/>
            <person name="Daum C."/>
            <person name="Shapiro N."/>
            <person name="Ivanova N."/>
            <person name="Kyrpides N."/>
            <person name="Woyke T."/>
        </authorList>
    </citation>
    <scope>NUCLEOTIDE SEQUENCE [LARGE SCALE GENOMIC DNA]</scope>
    <source>
        <strain evidence="9 10">DSM 26524</strain>
    </source>
</reference>
<sequence>MRCREGEERMKALIVDDDTATVDMICDSVDWERLGIQQVEKAYNIHQAKAVLESAVMDIVISDIEMPQGSGLELLEWMRENGKDSEFLLLTCHEDFSYASRALRLDAAEYLTKPFNPAVMETVLLKVIHRARDKQALKQSSKRGEWLSSNEKKNYLSFFNELLGGYAMWDREKIRREIAGRQLIIDPEGCFRLVISRVVNYEQAEEQMGRNLLEFFLLGLCSEVLLGEIENRHTLYYQDGKGKLFVTVCGGESEEDMRGRCEDLIEKCEAYIHVPVTCCISSPVQAEALAETKERLGRCISENVAFYRKVFTEEEAVEKVAESDTALDLKDLDMWLKEHDRRRILGYLKDVLSEKERNRVLNEHALFLIKQELLQMDYAYLLQNGIQAAKLFHDEISVKLLERATQSSVDMIRWANYLLERTFSYEDEVKKSATIIGRIEEYIRGHYAEDISRNEIAKVFFLTPEYLAKLYKKKTGVSIKNAVIEVRIEKAKELLAREDIRISDVAGMVGFDNFSYFSTLFKKYTGITPKEYKTNQQQIHLNS</sequence>
<dbReference type="Pfam" id="PF00072">
    <property type="entry name" value="Response_reg"/>
    <property type="match status" value="1"/>
</dbReference>
<protein>
    <recommendedName>
        <fullName evidence="1">Stage 0 sporulation protein A homolog</fullName>
    </recommendedName>
</protein>
<evidence type="ECO:0000256" key="1">
    <source>
        <dbReference type="ARBA" id="ARBA00018672"/>
    </source>
</evidence>
<keyword evidence="6" id="KW-0597">Phosphoprotein</keyword>
<feature type="domain" description="Response regulatory" evidence="8">
    <location>
        <begin position="11"/>
        <end position="128"/>
    </location>
</feature>
<dbReference type="InterPro" id="IPR020449">
    <property type="entry name" value="Tscrpt_reg_AraC-type_HTH"/>
</dbReference>
<dbReference type="CDD" id="cd17536">
    <property type="entry name" value="REC_YesN-like"/>
    <property type="match status" value="1"/>
</dbReference>
<organism evidence="9 10">
    <name type="scientific">Murimonas intestini</name>
    <dbReference type="NCBI Taxonomy" id="1337051"/>
    <lineage>
        <taxon>Bacteria</taxon>
        <taxon>Bacillati</taxon>
        <taxon>Bacillota</taxon>
        <taxon>Clostridia</taxon>
        <taxon>Lachnospirales</taxon>
        <taxon>Lachnospiraceae</taxon>
        <taxon>Murimonas</taxon>
    </lineage>
</organism>
<keyword evidence="4" id="KW-0804">Transcription</keyword>
<gene>
    <name evidence="9" type="ORF">C7383_10954</name>
</gene>
<evidence type="ECO:0000256" key="6">
    <source>
        <dbReference type="PROSITE-ProRule" id="PRU00169"/>
    </source>
</evidence>
<dbReference type="InterPro" id="IPR011006">
    <property type="entry name" value="CheY-like_superfamily"/>
</dbReference>
<dbReference type="PRINTS" id="PR00032">
    <property type="entry name" value="HTHARAC"/>
</dbReference>
<dbReference type="GO" id="GO:0000160">
    <property type="term" value="P:phosphorelay signal transduction system"/>
    <property type="evidence" value="ECO:0007669"/>
    <property type="project" value="InterPro"/>
</dbReference>
<accession>A0AB73T1X2</accession>
<evidence type="ECO:0000259" key="7">
    <source>
        <dbReference type="PROSITE" id="PS01124"/>
    </source>
</evidence>
<dbReference type="Gene3D" id="1.10.10.60">
    <property type="entry name" value="Homeodomain-like"/>
    <property type="match status" value="2"/>
</dbReference>
<feature type="domain" description="HTH araC/xylS-type" evidence="7">
    <location>
        <begin position="437"/>
        <end position="535"/>
    </location>
</feature>
<dbReference type="Gene3D" id="3.40.50.2300">
    <property type="match status" value="1"/>
</dbReference>
<dbReference type="InterPro" id="IPR009057">
    <property type="entry name" value="Homeodomain-like_sf"/>
</dbReference>
<dbReference type="InterPro" id="IPR018060">
    <property type="entry name" value="HTH_AraC"/>
</dbReference>
<dbReference type="SUPFAM" id="SSF46689">
    <property type="entry name" value="Homeodomain-like"/>
    <property type="match status" value="1"/>
</dbReference>
<dbReference type="PROSITE" id="PS50110">
    <property type="entry name" value="RESPONSE_REGULATORY"/>
    <property type="match status" value="1"/>
</dbReference>
<dbReference type="AlphaFoldDB" id="A0AB73T1X2"/>
<evidence type="ECO:0000256" key="3">
    <source>
        <dbReference type="ARBA" id="ARBA00023125"/>
    </source>
</evidence>
<evidence type="ECO:0000313" key="9">
    <source>
        <dbReference type="EMBL" id="PWJ74318.1"/>
    </source>
</evidence>
<dbReference type="PROSITE" id="PS01124">
    <property type="entry name" value="HTH_ARAC_FAMILY_2"/>
    <property type="match status" value="1"/>
</dbReference>
<dbReference type="GO" id="GO:0043565">
    <property type="term" value="F:sequence-specific DNA binding"/>
    <property type="evidence" value="ECO:0007669"/>
    <property type="project" value="InterPro"/>
</dbReference>
<dbReference type="Proteomes" id="UP000245412">
    <property type="component" value="Unassembled WGS sequence"/>
</dbReference>
<dbReference type="Pfam" id="PF12833">
    <property type="entry name" value="HTH_18"/>
    <property type="match status" value="1"/>
</dbReference>
<dbReference type="SMART" id="SM00448">
    <property type="entry name" value="REC"/>
    <property type="match status" value="1"/>
</dbReference>
<dbReference type="SMART" id="SM00342">
    <property type="entry name" value="HTH_ARAC"/>
    <property type="match status" value="1"/>
</dbReference>
<keyword evidence="3" id="KW-0238">DNA-binding</keyword>
<evidence type="ECO:0000256" key="2">
    <source>
        <dbReference type="ARBA" id="ARBA00023015"/>
    </source>
</evidence>
<keyword evidence="2" id="KW-0805">Transcription regulation</keyword>
<feature type="modified residue" description="4-aspartylphosphate" evidence="6">
    <location>
        <position position="63"/>
    </location>
</feature>
<dbReference type="GO" id="GO:0003700">
    <property type="term" value="F:DNA-binding transcription factor activity"/>
    <property type="evidence" value="ECO:0007669"/>
    <property type="project" value="InterPro"/>
</dbReference>
<dbReference type="PANTHER" id="PTHR43280">
    <property type="entry name" value="ARAC-FAMILY TRANSCRIPTIONAL REGULATOR"/>
    <property type="match status" value="1"/>
</dbReference>
<proteinExistence type="predicted"/>
<dbReference type="EMBL" id="QGGY01000009">
    <property type="protein sequence ID" value="PWJ74318.1"/>
    <property type="molecule type" value="Genomic_DNA"/>
</dbReference>
<evidence type="ECO:0000256" key="5">
    <source>
        <dbReference type="ARBA" id="ARBA00024867"/>
    </source>
</evidence>
<evidence type="ECO:0000256" key="4">
    <source>
        <dbReference type="ARBA" id="ARBA00023163"/>
    </source>
</evidence>
<keyword evidence="10" id="KW-1185">Reference proteome</keyword>
<comment type="caution">
    <text evidence="9">The sequence shown here is derived from an EMBL/GenBank/DDBJ whole genome shotgun (WGS) entry which is preliminary data.</text>
</comment>
<dbReference type="InterPro" id="IPR001789">
    <property type="entry name" value="Sig_transdc_resp-reg_receiver"/>
</dbReference>
<name>A0AB73T1X2_9FIRM</name>
<evidence type="ECO:0000313" key="10">
    <source>
        <dbReference type="Proteomes" id="UP000245412"/>
    </source>
</evidence>
<evidence type="ECO:0000259" key="8">
    <source>
        <dbReference type="PROSITE" id="PS50110"/>
    </source>
</evidence>